<gene>
    <name evidence="4" type="ORF">HYY20_03950</name>
</gene>
<dbReference type="InterPro" id="IPR029039">
    <property type="entry name" value="Flavoprotein-like_sf"/>
</dbReference>
<dbReference type="EMBL" id="JACPRF010000124">
    <property type="protein sequence ID" value="MBI2876012.1"/>
    <property type="molecule type" value="Genomic_DNA"/>
</dbReference>
<accession>A0A932FW69</accession>
<evidence type="ECO:0000259" key="3">
    <source>
        <dbReference type="Pfam" id="PF03358"/>
    </source>
</evidence>
<dbReference type="Gene3D" id="3.40.50.360">
    <property type="match status" value="1"/>
</dbReference>
<dbReference type="Pfam" id="PF03358">
    <property type="entry name" value="FMN_red"/>
    <property type="match status" value="1"/>
</dbReference>
<dbReference type="PANTHER" id="PTHR43278:SF2">
    <property type="entry name" value="IRON-SULFUR FLAVOPROTEIN"/>
    <property type="match status" value="1"/>
</dbReference>
<keyword evidence="1" id="KW-0285">Flavoprotein</keyword>
<evidence type="ECO:0000256" key="1">
    <source>
        <dbReference type="ARBA" id="ARBA00022630"/>
    </source>
</evidence>
<feature type="domain" description="NADPH-dependent FMN reductase-like" evidence="3">
    <location>
        <begin position="1"/>
        <end position="110"/>
    </location>
</feature>
<dbReference type="SUPFAM" id="SSF52218">
    <property type="entry name" value="Flavoproteins"/>
    <property type="match status" value="1"/>
</dbReference>
<dbReference type="InterPro" id="IPR005025">
    <property type="entry name" value="FMN_Rdtase-like_dom"/>
</dbReference>
<keyword evidence="2" id="KW-0288">FMN</keyword>
<dbReference type="InterPro" id="IPR051796">
    <property type="entry name" value="ISF_SsuE-like"/>
</dbReference>
<name>A0A932FW69_UNCTE</name>
<organism evidence="4 5">
    <name type="scientific">Tectimicrobiota bacterium</name>
    <dbReference type="NCBI Taxonomy" id="2528274"/>
    <lineage>
        <taxon>Bacteria</taxon>
        <taxon>Pseudomonadati</taxon>
        <taxon>Nitrospinota/Tectimicrobiota group</taxon>
        <taxon>Candidatus Tectimicrobiota</taxon>
    </lineage>
</organism>
<evidence type="ECO:0000313" key="4">
    <source>
        <dbReference type="EMBL" id="MBI2876012.1"/>
    </source>
</evidence>
<dbReference type="PANTHER" id="PTHR43278">
    <property type="entry name" value="NAD(P)H-DEPENDENT FMN-CONTAINING OXIDOREDUCTASE YWQN-RELATED"/>
    <property type="match status" value="1"/>
</dbReference>
<dbReference type="AlphaFoldDB" id="A0A932FW69"/>
<sequence length="189" mass="20258">MKVIGFVGSSRKGGNTDLLVRRVLEGAAGKGAQTEVVYLHDLNIKDCTGCMTCKGDGLCPIQDDMQSLYARIREADGIVLGSPIYMGFLTGQAKSFLDRWYAFLDANRQSRLPSGKKCALVLPQGQPDESLFAYVHGVLGRVFTLLGIPEVRPLVAGGVREMGDAAQKGELLAAAQKIGEELAQSSNIL</sequence>
<protein>
    <submittedName>
        <fullName evidence="4">Flavodoxin family protein</fullName>
    </submittedName>
</protein>
<reference evidence="4" key="1">
    <citation type="submission" date="2020-07" db="EMBL/GenBank/DDBJ databases">
        <title>Huge and variable diversity of episymbiotic CPR bacteria and DPANN archaea in groundwater ecosystems.</title>
        <authorList>
            <person name="He C.Y."/>
            <person name="Keren R."/>
            <person name="Whittaker M."/>
            <person name="Farag I.F."/>
            <person name="Doudna J."/>
            <person name="Cate J.H.D."/>
            <person name="Banfield J.F."/>
        </authorList>
    </citation>
    <scope>NUCLEOTIDE SEQUENCE</scope>
    <source>
        <strain evidence="4">NC_groundwater_672_Ag_B-0.1um_62_36</strain>
    </source>
</reference>
<evidence type="ECO:0000256" key="2">
    <source>
        <dbReference type="ARBA" id="ARBA00022643"/>
    </source>
</evidence>
<proteinExistence type="predicted"/>
<comment type="caution">
    <text evidence="4">The sequence shown here is derived from an EMBL/GenBank/DDBJ whole genome shotgun (WGS) entry which is preliminary data.</text>
</comment>
<evidence type="ECO:0000313" key="5">
    <source>
        <dbReference type="Proteomes" id="UP000769766"/>
    </source>
</evidence>
<dbReference type="Proteomes" id="UP000769766">
    <property type="component" value="Unassembled WGS sequence"/>
</dbReference>
<dbReference type="GO" id="GO:0016491">
    <property type="term" value="F:oxidoreductase activity"/>
    <property type="evidence" value="ECO:0007669"/>
    <property type="project" value="InterPro"/>
</dbReference>